<proteinExistence type="predicted"/>
<keyword evidence="2" id="KW-1185">Reference proteome</keyword>
<dbReference type="RefSeq" id="WP_192773687.1">
    <property type="nucleotide sequence ID" value="NZ_BAAASY010000036.1"/>
</dbReference>
<evidence type="ECO:0000313" key="1">
    <source>
        <dbReference type="EMBL" id="MBE1558229.1"/>
    </source>
</evidence>
<dbReference type="Proteomes" id="UP000661607">
    <property type="component" value="Unassembled WGS sequence"/>
</dbReference>
<reference evidence="1 2" key="1">
    <citation type="submission" date="2020-10" db="EMBL/GenBank/DDBJ databases">
        <title>Sequencing the genomes of 1000 actinobacteria strains.</title>
        <authorList>
            <person name="Klenk H.-P."/>
        </authorList>
    </citation>
    <scope>NUCLEOTIDE SEQUENCE [LARGE SCALE GENOMIC DNA]</scope>
    <source>
        <strain evidence="1 2">DSM 43748</strain>
    </source>
</reference>
<organism evidence="1 2">
    <name type="scientific">Nonomuraea africana</name>
    <dbReference type="NCBI Taxonomy" id="46171"/>
    <lineage>
        <taxon>Bacteria</taxon>
        <taxon>Bacillati</taxon>
        <taxon>Actinomycetota</taxon>
        <taxon>Actinomycetes</taxon>
        <taxon>Streptosporangiales</taxon>
        <taxon>Streptosporangiaceae</taxon>
        <taxon>Nonomuraea</taxon>
    </lineage>
</organism>
<evidence type="ECO:0000313" key="2">
    <source>
        <dbReference type="Proteomes" id="UP000661607"/>
    </source>
</evidence>
<gene>
    <name evidence="1" type="ORF">H4W81_001008</name>
</gene>
<comment type="caution">
    <text evidence="1">The sequence shown here is derived from an EMBL/GenBank/DDBJ whole genome shotgun (WGS) entry which is preliminary data.</text>
</comment>
<name>A0ABR9K8A6_9ACTN</name>
<protein>
    <submittedName>
        <fullName evidence="1">Uncharacterized protein</fullName>
    </submittedName>
</protein>
<dbReference type="EMBL" id="JADBEF010000001">
    <property type="protein sequence ID" value="MBE1558229.1"/>
    <property type="molecule type" value="Genomic_DNA"/>
</dbReference>
<sequence length="195" mass="21655">MSGNTTVRVEVWPVSADTEGLWLLSGMDAWRSEPVQQASDPHSTVESLLEEHSILSDVKLLHSTSWRVKALTSTSWRAEDESVILTYVGVIGCDDFVRTDWPNATPITREVTAAVGKTIAVEATQAPFPRYIDVLLHGLRHLHFLLYTDSSARAALCDKWKKHLATLEPALAGMYDHDHNESPIILPNASSLQQQ</sequence>
<accession>A0ABR9K8A6</accession>